<evidence type="ECO:0000313" key="2">
    <source>
        <dbReference type="EMBL" id="EJT96914.1"/>
    </source>
</evidence>
<evidence type="ECO:0000256" key="1">
    <source>
        <dbReference type="SAM" id="MobiDB-lite"/>
    </source>
</evidence>
<proteinExistence type="predicted"/>
<dbReference type="EMBL" id="JH795879">
    <property type="protein sequence ID" value="EJT96914.1"/>
    <property type="molecule type" value="Genomic_DNA"/>
</dbReference>
<feature type="compositionally biased region" description="Low complexity" evidence="1">
    <location>
        <begin position="67"/>
        <end position="86"/>
    </location>
</feature>
<dbReference type="HOGENOM" id="CLU_653862_0_0_1"/>
<organism evidence="2 3">
    <name type="scientific">Dacryopinax primogenitus (strain DJM 731)</name>
    <name type="common">Brown rot fungus</name>
    <dbReference type="NCBI Taxonomy" id="1858805"/>
    <lineage>
        <taxon>Eukaryota</taxon>
        <taxon>Fungi</taxon>
        <taxon>Dikarya</taxon>
        <taxon>Basidiomycota</taxon>
        <taxon>Agaricomycotina</taxon>
        <taxon>Dacrymycetes</taxon>
        <taxon>Dacrymycetales</taxon>
        <taxon>Dacrymycetaceae</taxon>
        <taxon>Dacryopinax</taxon>
    </lineage>
</organism>
<name>M5FQD7_DACPD</name>
<keyword evidence="3" id="KW-1185">Reference proteome</keyword>
<feature type="region of interest" description="Disordered" evidence="1">
    <location>
        <begin position="60"/>
        <end position="115"/>
    </location>
</feature>
<accession>M5FQD7</accession>
<evidence type="ECO:0000313" key="3">
    <source>
        <dbReference type="Proteomes" id="UP000030653"/>
    </source>
</evidence>
<feature type="compositionally biased region" description="Basic and acidic residues" evidence="1">
    <location>
        <begin position="87"/>
        <end position="96"/>
    </location>
</feature>
<reference evidence="2 3" key="1">
    <citation type="journal article" date="2012" name="Science">
        <title>The Paleozoic origin of enzymatic lignin decomposition reconstructed from 31 fungal genomes.</title>
        <authorList>
            <person name="Floudas D."/>
            <person name="Binder M."/>
            <person name="Riley R."/>
            <person name="Barry K."/>
            <person name="Blanchette R.A."/>
            <person name="Henrissat B."/>
            <person name="Martinez A.T."/>
            <person name="Otillar R."/>
            <person name="Spatafora J.W."/>
            <person name="Yadav J.S."/>
            <person name="Aerts A."/>
            <person name="Benoit I."/>
            <person name="Boyd A."/>
            <person name="Carlson A."/>
            <person name="Copeland A."/>
            <person name="Coutinho P.M."/>
            <person name="de Vries R.P."/>
            <person name="Ferreira P."/>
            <person name="Findley K."/>
            <person name="Foster B."/>
            <person name="Gaskell J."/>
            <person name="Glotzer D."/>
            <person name="Gorecki P."/>
            <person name="Heitman J."/>
            <person name="Hesse C."/>
            <person name="Hori C."/>
            <person name="Igarashi K."/>
            <person name="Jurgens J.A."/>
            <person name="Kallen N."/>
            <person name="Kersten P."/>
            <person name="Kohler A."/>
            <person name="Kuees U."/>
            <person name="Kumar T.K.A."/>
            <person name="Kuo A."/>
            <person name="LaButti K."/>
            <person name="Larrondo L.F."/>
            <person name="Lindquist E."/>
            <person name="Ling A."/>
            <person name="Lombard V."/>
            <person name="Lucas S."/>
            <person name="Lundell T."/>
            <person name="Martin R."/>
            <person name="McLaughlin D.J."/>
            <person name="Morgenstern I."/>
            <person name="Morin E."/>
            <person name="Murat C."/>
            <person name="Nagy L.G."/>
            <person name="Nolan M."/>
            <person name="Ohm R.A."/>
            <person name="Patyshakuliyeva A."/>
            <person name="Rokas A."/>
            <person name="Ruiz-Duenas F.J."/>
            <person name="Sabat G."/>
            <person name="Salamov A."/>
            <person name="Samejima M."/>
            <person name="Schmutz J."/>
            <person name="Slot J.C."/>
            <person name="St John F."/>
            <person name="Stenlid J."/>
            <person name="Sun H."/>
            <person name="Sun S."/>
            <person name="Syed K."/>
            <person name="Tsang A."/>
            <person name="Wiebenga A."/>
            <person name="Young D."/>
            <person name="Pisabarro A."/>
            <person name="Eastwood D.C."/>
            <person name="Martin F."/>
            <person name="Cullen D."/>
            <person name="Grigoriev I.V."/>
            <person name="Hibbett D.S."/>
        </authorList>
    </citation>
    <scope>NUCLEOTIDE SEQUENCE [LARGE SCALE GENOMIC DNA]</scope>
    <source>
        <strain evidence="2 3">DJM-731 SS1</strain>
    </source>
</reference>
<dbReference type="AlphaFoldDB" id="M5FQD7"/>
<dbReference type="RefSeq" id="XP_040623812.1">
    <property type="nucleotide sequence ID" value="XM_040769383.1"/>
</dbReference>
<dbReference type="OrthoDB" id="10604800at2759"/>
<gene>
    <name evidence="2" type="ORF">DACRYDRAFT_112253</name>
</gene>
<sequence>MSSPQPVAHITFKRARKSGNYLIDKSYPVISPYRVSPSRSRRRHSSVIVDSNNREIPNLDSLLLTDSSRAQSRARSVRPRQSVRPVPTEDRQEEGHVAVPETETASALSPPVSSIPAVPQRATEATTFPTPVIPPSTPFPAPPKFNTAQELITALSFTKPDDLPSQRLLTERILFSSPSLPLLPPIPLLTHTITRLLTPSPLPLLPQLLQLLSQLELHRQLLSSQGTAALSIHAATKGPGKLGREARRRLREVAGEKVGEAQRRKWWVLTLHLRKTYIREQLTLNPFVPPDTLLTPVFPSTPSLSTVHLSPLEASELSALKLKCSEQISAVSLWARHFTGTPAQAQASFDIRWPMSPDWKTTVDVVRGYCKDVQELEGVLTCLFGDEEEIKFEPLEVSQLVRPPKLEPASPAQPLLAVFR</sequence>
<dbReference type="GeneID" id="63684445"/>
<protein>
    <submittedName>
        <fullName evidence="2">Uncharacterized protein</fullName>
    </submittedName>
</protein>
<dbReference type="Proteomes" id="UP000030653">
    <property type="component" value="Unassembled WGS sequence"/>
</dbReference>